<dbReference type="Gene3D" id="2.60.40.820">
    <property type="entry name" value="Transcription factor, T-box"/>
    <property type="match status" value="1"/>
</dbReference>
<dbReference type="SMART" id="SM00425">
    <property type="entry name" value="TBOX"/>
    <property type="match status" value="1"/>
</dbReference>
<dbReference type="InterPro" id="IPR036960">
    <property type="entry name" value="T-box_sf"/>
</dbReference>
<evidence type="ECO:0000256" key="5">
    <source>
        <dbReference type="ARBA" id="ARBA00023242"/>
    </source>
</evidence>
<proteinExistence type="predicted"/>
<feature type="compositionally biased region" description="Polar residues" evidence="7">
    <location>
        <begin position="140"/>
        <end position="153"/>
    </location>
</feature>
<dbReference type="GO" id="GO:0000978">
    <property type="term" value="F:RNA polymerase II cis-regulatory region sequence-specific DNA binding"/>
    <property type="evidence" value="ECO:0007669"/>
    <property type="project" value="InterPro"/>
</dbReference>
<evidence type="ECO:0000259" key="8">
    <source>
        <dbReference type="PROSITE" id="PS50252"/>
    </source>
</evidence>
<dbReference type="GO" id="GO:0007507">
    <property type="term" value="P:heart development"/>
    <property type="evidence" value="ECO:0007669"/>
    <property type="project" value="TreeGrafter"/>
</dbReference>
<organism evidence="9 10">
    <name type="scientific">Calicophoron daubneyi</name>
    <name type="common">Rumen fluke</name>
    <name type="synonym">Paramphistomum daubneyi</name>
    <dbReference type="NCBI Taxonomy" id="300641"/>
    <lineage>
        <taxon>Eukaryota</taxon>
        <taxon>Metazoa</taxon>
        <taxon>Spiralia</taxon>
        <taxon>Lophotrochozoa</taxon>
        <taxon>Platyhelminthes</taxon>
        <taxon>Trematoda</taxon>
        <taxon>Digenea</taxon>
        <taxon>Plagiorchiida</taxon>
        <taxon>Pronocephalata</taxon>
        <taxon>Paramphistomoidea</taxon>
        <taxon>Paramphistomidae</taxon>
        <taxon>Calicophoron</taxon>
    </lineage>
</organism>
<protein>
    <recommendedName>
        <fullName evidence="8">T-box domain-containing protein</fullName>
    </recommendedName>
</protein>
<dbReference type="GO" id="GO:0001708">
    <property type="term" value="P:cell fate specification"/>
    <property type="evidence" value="ECO:0007669"/>
    <property type="project" value="TreeGrafter"/>
</dbReference>
<name>A0AAV2TSW0_CALDB</name>
<keyword evidence="4" id="KW-0804">Transcription</keyword>
<dbReference type="AlphaFoldDB" id="A0AAV2TSW0"/>
<dbReference type="PROSITE" id="PS50252">
    <property type="entry name" value="TBOX_3"/>
    <property type="match status" value="1"/>
</dbReference>
<feature type="compositionally biased region" description="Polar residues" evidence="7">
    <location>
        <begin position="1002"/>
        <end position="1029"/>
    </location>
</feature>
<dbReference type="Pfam" id="PF00907">
    <property type="entry name" value="T-box"/>
    <property type="match status" value="1"/>
</dbReference>
<evidence type="ECO:0000256" key="4">
    <source>
        <dbReference type="ARBA" id="ARBA00023163"/>
    </source>
</evidence>
<feature type="region of interest" description="Disordered" evidence="7">
    <location>
        <begin position="996"/>
        <end position="1029"/>
    </location>
</feature>
<feature type="compositionally biased region" description="Polar residues" evidence="7">
    <location>
        <begin position="766"/>
        <end position="780"/>
    </location>
</feature>
<feature type="region of interest" description="Disordered" evidence="7">
    <location>
        <begin position="194"/>
        <end position="247"/>
    </location>
</feature>
<evidence type="ECO:0000256" key="1">
    <source>
        <dbReference type="ARBA" id="ARBA00004123"/>
    </source>
</evidence>
<dbReference type="Proteomes" id="UP001497525">
    <property type="component" value="Unassembled WGS sequence"/>
</dbReference>
<keyword evidence="5 6" id="KW-0539">Nucleus</keyword>
<evidence type="ECO:0000256" key="3">
    <source>
        <dbReference type="ARBA" id="ARBA00023125"/>
    </source>
</evidence>
<dbReference type="PANTHER" id="PTHR11267">
    <property type="entry name" value="T-BOX PROTEIN-RELATED"/>
    <property type="match status" value="1"/>
</dbReference>
<comment type="caution">
    <text evidence="6">Lacks conserved residue(s) required for the propagation of feature annotation.</text>
</comment>
<dbReference type="GO" id="GO:0045893">
    <property type="term" value="P:positive regulation of DNA-templated transcription"/>
    <property type="evidence" value="ECO:0007669"/>
    <property type="project" value="InterPro"/>
</dbReference>
<dbReference type="PRINTS" id="PR00937">
    <property type="entry name" value="TBOX"/>
</dbReference>
<evidence type="ECO:0000256" key="2">
    <source>
        <dbReference type="ARBA" id="ARBA00023015"/>
    </source>
</evidence>
<comment type="caution">
    <text evidence="9">The sequence shown here is derived from an EMBL/GenBank/DDBJ whole genome shotgun (WGS) entry which is preliminary data.</text>
</comment>
<feature type="region of interest" description="Disordered" evidence="7">
    <location>
        <begin position="108"/>
        <end position="174"/>
    </location>
</feature>
<reference evidence="9" key="1">
    <citation type="submission" date="2024-06" db="EMBL/GenBank/DDBJ databases">
        <authorList>
            <person name="Liu X."/>
            <person name="Lenzi L."/>
            <person name="Haldenby T S."/>
            <person name="Uol C."/>
        </authorList>
    </citation>
    <scope>NUCLEOTIDE SEQUENCE</scope>
</reference>
<dbReference type="InterPro" id="IPR046360">
    <property type="entry name" value="T-box_DNA-bd"/>
</dbReference>
<dbReference type="PANTHER" id="PTHR11267:SF190">
    <property type="entry name" value="T-BOX TRANSCRIPTION FACTOR TBX20"/>
    <property type="match status" value="1"/>
</dbReference>
<accession>A0AAV2TSW0</accession>
<evidence type="ECO:0000313" key="10">
    <source>
        <dbReference type="Proteomes" id="UP001497525"/>
    </source>
</evidence>
<dbReference type="SUPFAM" id="SSF49417">
    <property type="entry name" value="p53-like transcription factors"/>
    <property type="match status" value="1"/>
</dbReference>
<evidence type="ECO:0000313" key="9">
    <source>
        <dbReference type="EMBL" id="CAL5140452.1"/>
    </source>
</evidence>
<evidence type="ECO:0000256" key="6">
    <source>
        <dbReference type="PROSITE-ProRule" id="PRU00201"/>
    </source>
</evidence>
<keyword evidence="3 6" id="KW-0238">DNA-binding</keyword>
<dbReference type="GO" id="GO:0000785">
    <property type="term" value="C:chromatin"/>
    <property type="evidence" value="ECO:0007669"/>
    <property type="project" value="TreeGrafter"/>
</dbReference>
<feature type="region of interest" description="Disordered" evidence="7">
    <location>
        <begin position="755"/>
        <end position="780"/>
    </location>
</feature>
<feature type="compositionally biased region" description="Basic and acidic residues" evidence="7">
    <location>
        <begin position="154"/>
        <end position="167"/>
    </location>
</feature>
<dbReference type="InterPro" id="IPR001699">
    <property type="entry name" value="TF_T-box"/>
</dbReference>
<keyword evidence="2" id="KW-0805">Transcription regulation</keyword>
<dbReference type="CDD" id="cd20193">
    <property type="entry name" value="T-box_TBX20-like"/>
    <property type="match status" value="1"/>
</dbReference>
<feature type="domain" description="T-box" evidence="8">
    <location>
        <begin position="425"/>
        <end position="616"/>
    </location>
</feature>
<feature type="compositionally biased region" description="Low complexity" evidence="7">
    <location>
        <begin position="217"/>
        <end position="233"/>
    </location>
</feature>
<dbReference type="FunFam" id="2.60.40.820:FF:000008">
    <property type="entry name" value="T-box transcription factor TBX20"/>
    <property type="match status" value="1"/>
</dbReference>
<dbReference type="InterPro" id="IPR008967">
    <property type="entry name" value="p53-like_TF_DNA-bd_sf"/>
</dbReference>
<gene>
    <name evidence="9" type="ORF">CDAUBV1_LOCUS15768</name>
</gene>
<dbReference type="GO" id="GO:0000981">
    <property type="term" value="F:DNA-binding transcription factor activity, RNA polymerase II-specific"/>
    <property type="evidence" value="ECO:0007669"/>
    <property type="project" value="TreeGrafter"/>
</dbReference>
<sequence length="1089" mass="119430">MADLAASLPAPINGSLHNLINIAGNSSSTSVFEDKLKSIEFKLCQRSNEDHGMLKPNNGLLKADDPIIGGGEQCKLAASCVSKKRRMGSMFDPKVDMLKKTKIFESQVDHSDGTHPPMRSDNASPPQLYRASGFSDIHQCDSSAPSSATLNDSGESKESKPGPHHMLDSLSGKTKKLASTKQSCFTIDSLISKQDAKESMHSMVGKGTQPQTERQFTSSPDSIDSSGTSSSHNHSPDQLADSKLDRVPMWREQKAPFASRINSRTTTPLLWHADNQVPESNESQSDRQSNAQSSVPFFLSSERSGMRRSPHCPRDELQSFQASRQERLLGTPSFSRSPSPCGTVRISPSSFDLAGVNTLMSADEKRHGGGRCHTLDLTATAAAAAVASQKPKVDRPRFDRTLSRLPLPVVAVGGKSSLSSVKCHLETRDLWEKFNELGTEMIITKSGRRMFPVIRISFSGLDPDTKYLVLMDIIPVDSKRYRYAYHRSSWLVAGKADPEMHVRHYMHPDSPFTGEQLTKQTVSFEKLKLTNNVLDRHGYIILNSMHKYQPRVHLVVRPGNDSTGIVPLKSLDNLRPDEIKTFEFPETVFIAVTAYQNQLITKLKIDCNPFAKGFRDSSRLTEFERESMESLLAQQAASTTVFAGLPSSYRFGSCTQRTTPSPTGQTHPADLHFPTSYPSLSLMNSSPMASLQSATANCNRSTKQCLLNDPQIEALNLLARGAMQSPPIVNGPANIHNLFGNPTLLSPGLSQLTGSQNGKVPKKINSPWTSSTSSNGPTLSGQALNTLRNCPTSQVPYVDLVTKFSALDKESWKGYRMWEWIMTEVVRRQNATDRGVSESPIFVSPDLNPSKSFPNTPNFHKQRQQHDLQAQLSEMGTSPWITPLLHLWRQKMEAIRLGIDEESARLSGATQFFNFASDISSIPGEAASKSAEHKETSEWTPMSLGLCRRDPDEYLKLFMSSFHNKSVPPNVLTESGSGVSSKPIDESLAINYTVRGPKRNGASRTNNSEVCPNPFHLSTPNDPSSKVTESHWASNTLPMNLTANAKSTPSTCSSSSSCSSLVSPSTNADVVDLGSLCTFASRADESSKS</sequence>
<dbReference type="PROSITE" id="PS01283">
    <property type="entry name" value="TBOX_1"/>
    <property type="match status" value="1"/>
</dbReference>
<comment type="subcellular location">
    <subcellularLocation>
        <location evidence="1 6">Nucleus</location>
    </subcellularLocation>
</comment>
<dbReference type="InterPro" id="IPR018186">
    <property type="entry name" value="TF_T-box_CS"/>
</dbReference>
<dbReference type="EMBL" id="CAXLJL010000723">
    <property type="protein sequence ID" value="CAL5140452.1"/>
    <property type="molecule type" value="Genomic_DNA"/>
</dbReference>
<dbReference type="GO" id="GO:0005634">
    <property type="term" value="C:nucleus"/>
    <property type="evidence" value="ECO:0007669"/>
    <property type="project" value="UniProtKB-SubCell"/>
</dbReference>
<evidence type="ECO:0000256" key="7">
    <source>
        <dbReference type="SAM" id="MobiDB-lite"/>
    </source>
</evidence>